<protein>
    <submittedName>
        <fullName evidence="2">Uncharacterized protein</fullName>
    </submittedName>
</protein>
<keyword evidence="3" id="KW-1185">Reference proteome</keyword>
<reference evidence="2 3" key="1">
    <citation type="journal article" date="2024" name="Science">
        <title>Giant polyketide synthase enzymes in the biosynthesis of giant marine polyether toxins.</title>
        <authorList>
            <person name="Fallon T.R."/>
            <person name="Shende V.V."/>
            <person name="Wierzbicki I.H."/>
            <person name="Pendleton A.L."/>
            <person name="Watervoot N.F."/>
            <person name="Auber R.P."/>
            <person name="Gonzalez D.J."/>
            <person name="Wisecaver J.H."/>
            <person name="Moore B.S."/>
        </authorList>
    </citation>
    <scope>NUCLEOTIDE SEQUENCE [LARGE SCALE GENOMIC DNA]</scope>
    <source>
        <strain evidence="2 3">12B1</strain>
    </source>
</reference>
<name>A0AB34K5V1_PRYPA</name>
<evidence type="ECO:0000256" key="1">
    <source>
        <dbReference type="SAM" id="MobiDB-lite"/>
    </source>
</evidence>
<organism evidence="2 3">
    <name type="scientific">Prymnesium parvum</name>
    <name type="common">Toxic golden alga</name>
    <dbReference type="NCBI Taxonomy" id="97485"/>
    <lineage>
        <taxon>Eukaryota</taxon>
        <taxon>Haptista</taxon>
        <taxon>Haptophyta</taxon>
        <taxon>Prymnesiophyceae</taxon>
        <taxon>Prymnesiales</taxon>
        <taxon>Prymnesiaceae</taxon>
        <taxon>Prymnesium</taxon>
    </lineage>
</organism>
<evidence type="ECO:0000313" key="2">
    <source>
        <dbReference type="EMBL" id="KAL1528115.1"/>
    </source>
</evidence>
<sequence>MRPSHLFMPCATLCDTSGARCLLTAPNECLSTLLLQCAYNNARAGCSTLYICCGGRDRLARVVPLEPHADGSIAAPAAPAGSTAEHTSLLRRIHIKRARRCLPAPPPAPPFACHKLALDATQLLRNEPSEATSPARAPLQRRERSTHASPASHRPAHRHELMHAACAIALAAHAADGLPRSRGDVSSVRGGEAPPPPPCVLCVGFSERILEPEIPRRWLRYELNVQNSLGARSHEYSISCTQWPCGTASLPTSFIADRRVLLLDEGKNSQHVEGYPTFNLSALHTPESQSRQFCANGTHTGTPSLVEVRLLPAV</sequence>
<dbReference type="Proteomes" id="UP001515480">
    <property type="component" value="Unassembled WGS sequence"/>
</dbReference>
<proteinExistence type="predicted"/>
<dbReference type="EMBL" id="JBGBPQ010000002">
    <property type="protein sequence ID" value="KAL1528115.1"/>
    <property type="molecule type" value="Genomic_DNA"/>
</dbReference>
<accession>A0AB34K5V1</accession>
<evidence type="ECO:0000313" key="3">
    <source>
        <dbReference type="Proteomes" id="UP001515480"/>
    </source>
</evidence>
<dbReference type="AlphaFoldDB" id="A0AB34K5V1"/>
<comment type="caution">
    <text evidence="2">The sequence shown here is derived from an EMBL/GenBank/DDBJ whole genome shotgun (WGS) entry which is preliminary data.</text>
</comment>
<feature type="region of interest" description="Disordered" evidence="1">
    <location>
        <begin position="126"/>
        <end position="157"/>
    </location>
</feature>
<gene>
    <name evidence="2" type="ORF">AB1Y20_009480</name>
</gene>